<name>A0A430FA09_9BIFI</name>
<evidence type="ECO:0000313" key="2">
    <source>
        <dbReference type="Proteomes" id="UP000288052"/>
    </source>
</evidence>
<dbReference type="AlphaFoldDB" id="A0A430FA09"/>
<comment type="caution">
    <text evidence="1">The sequence shown here is derived from an EMBL/GenBank/DDBJ whole genome shotgun (WGS) entry which is preliminary data.</text>
</comment>
<gene>
    <name evidence="1" type="ORF">D2E22_0103</name>
</gene>
<dbReference type="Proteomes" id="UP000288052">
    <property type="component" value="Unassembled WGS sequence"/>
</dbReference>
<dbReference type="EMBL" id="QXGI01000001">
    <property type="protein sequence ID" value="RSX49642.1"/>
    <property type="molecule type" value="Genomic_DNA"/>
</dbReference>
<organism evidence="1 2">
    <name type="scientific">Bifidobacterium castoris</name>
    <dbReference type="NCBI Taxonomy" id="2306972"/>
    <lineage>
        <taxon>Bacteria</taxon>
        <taxon>Bacillati</taxon>
        <taxon>Actinomycetota</taxon>
        <taxon>Actinomycetes</taxon>
        <taxon>Bifidobacteriales</taxon>
        <taxon>Bifidobacteriaceae</taxon>
        <taxon>Bifidobacterium</taxon>
    </lineage>
</organism>
<proteinExistence type="predicted"/>
<keyword evidence="2" id="KW-1185">Reference proteome</keyword>
<accession>A0A430FA09</accession>
<protein>
    <submittedName>
        <fullName evidence="1">Uncharacterized protein</fullName>
    </submittedName>
</protein>
<evidence type="ECO:0000313" key="1">
    <source>
        <dbReference type="EMBL" id="RSX49642.1"/>
    </source>
</evidence>
<reference evidence="1 2" key="1">
    <citation type="submission" date="2018-09" db="EMBL/GenBank/DDBJ databases">
        <title>Characterization of the phylogenetic diversity of five novel species belonging to the genus Bifidobacterium.</title>
        <authorList>
            <person name="Lugli G.A."/>
            <person name="Duranti S."/>
            <person name="Milani C."/>
        </authorList>
    </citation>
    <scope>NUCLEOTIDE SEQUENCE [LARGE SCALE GENOMIC DNA]</scope>
    <source>
        <strain evidence="1 2">2020B</strain>
    </source>
</reference>
<sequence length="128" mass="13782">MGNVEAKCYCSRVGLDGSVLTIEFGVCTSPLWASIVTATRILLAGPFASAFWKRKSGGKRLSVIGPDFAWVAKAGMKHIPDAIEFSTDAYAESMYEGDTIGMAGKLNVMPWAVETFRERLDDNPGSAV</sequence>